<feature type="non-terminal residue" evidence="1">
    <location>
        <position position="1"/>
    </location>
</feature>
<evidence type="ECO:0000313" key="2">
    <source>
        <dbReference type="Proteomes" id="UP000094527"/>
    </source>
</evidence>
<keyword evidence="2" id="KW-1185">Reference proteome</keyword>
<protein>
    <submittedName>
        <fullName evidence="1">Uncharacterized protein</fullName>
    </submittedName>
</protein>
<feature type="non-terminal residue" evidence="1">
    <location>
        <position position="181"/>
    </location>
</feature>
<dbReference type="Proteomes" id="UP000094527">
    <property type="component" value="Unassembled WGS sequence"/>
</dbReference>
<sequence>EKDLTLNTSLAYRNHLSLVAPPEILVSKWIPDSDREYIDDTTWDLEWNDKIDTDAIQVSGFGTKEYIISQHVAAIYIICPRGFAWDSDENLQALQKCAGVCGGYSPIKRRGTIVVGVQHKELAKNVFIYWEGNSPPYLVLAGKVLEIDVKPGSTSLQIPCYISNPTASVNLFKEIGGQPVI</sequence>
<name>A0A1D2M0J4_ORCCI</name>
<reference evidence="1 2" key="1">
    <citation type="journal article" date="2016" name="Genome Biol. Evol.">
        <title>Gene Family Evolution Reflects Adaptation to Soil Environmental Stressors in the Genome of the Collembolan Orchesella cincta.</title>
        <authorList>
            <person name="Faddeeva-Vakhrusheva A."/>
            <person name="Derks M.F."/>
            <person name="Anvar S.Y."/>
            <person name="Agamennone V."/>
            <person name="Suring W."/>
            <person name="Smit S."/>
            <person name="van Straalen N.M."/>
            <person name="Roelofs D."/>
        </authorList>
    </citation>
    <scope>NUCLEOTIDE SEQUENCE [LARGE SCALE GENOMIC DNA]</scope>
    <source>
        <tissue evidence="1">Mixed pool</tissue>
    </source>
</reference>
<dbReference type="AlphaFoldDB" id="A0A1D2M0J4"/>
<accession>A0A1D2M0J4</accession>
<evidence type="ECO:0000313" key="1">
    <source>
        <dbReference type="EMBL" id="ODM70458.1"/>
    </source>
</evidence>
<proteinExistence type="predicted"/>
<gene>
    <name evidence="1" type="ORF">Ocin01_20196</name>
</gene>
<organism evidence="1 2">
    <name type="scientific">Orchesella cincta</name>
    <name type="common">Springtail</name>
    <name type="synonym">Podura cincta</name>
    <dbReference type="NCBI Taxonomy" id="48709"/>
    <lineage>
        <taxon>Eukaryota</taxon>
        <taxon>Metazoa</taxon>
        <taxon>Ecdysozoa</taxon>
        <taxon>Arthropoda</taxon>
        <taxon>Hexapoda</taxon>
        <taxon>Collembola</taxon>
        <taxon>Entomobryomorpha</taxon>
        <taxon>Entomobryoidea</taxon>
        <taxon>Orchesellidae</taxon>
        <taxon>Orchesellinae</taxon>
        <taxon>Orchesella</taxon>
    </lineage>
</organism>
<dbReference type="EMBL" id="LJIJ01008729">
    <property type="protein sequence ID" value="ODM70458.1"/>
    <property type="molecule type" value="Genomic_DNA"/>
</dbReference>
<comment type="caution">
    <text evidence="1">The sequence shown here is derived from an EMBL/GenBank/DDBJ whole genome shotgun (WGS) entry which is preliminary data.</text>
</comment>